<dbReference type="AlphaFoldDB" id="A0A3Q0IXQ2"/>
<gene>
    <name evidence="14" type="primary">LOC103508918</name>
</gene>
<comment type="catalytic activity">
    <reaction evidence="1">
        <text>Thiol-dependent hydrolysis of ester, thioester, amide, peptide and isopeptide bonds formed by the C-terminal Gly of ubiquitin (a 76-residue protein attached to proteins as an intracellular targeting signal).</text>
        <dbReference type="EC" id="3.4.19.12"/>
    </reaction>
</comment>
<keyword evidence="4" id="KW-0963">Cytoplasm</keyword>
<keyword evidence="7 11" id="KW-0378">Hydrolase</keyword>
<evidence type="ECO:0000313" key="14">
    <source>
        <dbReference type="RefSeq" id="XP_026679195.1"/>
    </source>
</evidence>
<evidence type="ECO:0000259" key="12">
    <source>
        <dbReference type="PROSITE" id="PS50957"/>
    </source>
</evidence>
<evidence type="ECO:0000256" key="5">
    <source>
        <dbReference type="ARBA" id="ARBA00022670"/>
    </source>
</evidence>
<dbReference type="GO" id="GO:0006508">
    <property type="term" value="P:proteolysis"/>
    <property type="evidence" value="ECO:0007669"/>
    <property type="project" value="UniProtKB-KW"/>
</dbReference>
<dbReference type="FunFam" id="3.90.70.40:FF:000003">
    <property type="entry name" value="josephin-2 isoform X1"/>
    <property type="match status" value="1"/>
</dbReference>
<dbReference type="GO" id="GO:0005829">
    <property type="term" value="C:cytosol"/>
    <property type="evidence" value="ECO:0007669"/>
    <property type="project" value="UniProtKB-SubCell"/>
</dbReference>
<dbReference type="CTD" id="31560"/>
<dbReference type="GO" id="GO:0004843">
    <property type="term" value="F:cysteine-type deubiquitinase activity"/>
    <property type="evidence" value="ECO:0007669"/>
    <property type="project" value="UniProtKB-EC"/>
</dbReference>
<dbReference type="Pfam" id="PF02099">
    <property type="entry name" value="Josephin"/>
    <property type="match status" value="1"/>
</dbReference>
<feature type="active site" evidence="11">
    <location>
        <position position="139"/>
    </location>
</feature>
<protein>
    <recommendedName>
        <fullName evidence="9">Josephin-2</fullName>
        <ecNumber evidence="3">3.4.19.12</ecNumber>
    </recommendedName>
    <alternativeName>
        <fullName evidence="10">Josephin domain-containing protein 2</fullName>
    </alternativeName>
</protein>
<evidence type="ECO:0000256" key="4">
    <source>
        <dbReference type="ARBA" id="ARBA00022490"/>
    </source>
</evidence>
<dbReference type="InterPro" id="IPR040053">
    <property type="entry name" value="JOSD1/2"/>
</dbReference>
<feature type="domain" description="Josephin" evidence="12">
    <location>
        <begin position="8"/>
        <end position="186"/>
    </location>
</feature>
<dbReference type="Proteomes" id="UP000079169">
    <property type="component" value="Unplaced"/>
</dbReference>
<keyword evidence="6" id="KW-0833">Ubl conjugation pathway</keyword>
<dbReference type="PANTHER" id="PTHR13291">
    <property type="entry name" value="JOSEPHIN 1, 2"/>
    <property type="match status" value="1"/>
</dbReference>
<name>A0A3Q0IXQ2_DIACI</name>
<evidence type="ECO:0000256" key="11">
    <source>
        <dbReference type="PROSITE-ProRule" id="PRU00331"/>
    </source>
</evidence>
<evidence type="ECO:0000256" key="1">
    <source>
        <dbReference type="ARBA" id="ARBA00000707"/>
    </source>
</evidence>
<reference evidence="14" key="1">
    <citation type="submission" date="2025-08" db="UniProtKB">
        <authorList>
            <consortium name="RefSeq"/>
        </authorList>
    </citation>
    <scope>IDENTIFICATION</scope>
</reference>
<comment type="function">
    <text evidence="8">Cleaves 'Lys-63'-linked poly-ubiquitin chains, and with lesser efficiency 'Lys-48'-linked poly-ubiquitin chains (in vitro). May act as a deubiquitinating enzyme.</text>
</comment>
<evidence type="ECO:0000256" key="3">
    <source>
        <dbReference type="ARBA" id="ARBA00012759"/>
    </source>
</evidence>
<evidence type="ECO:0000256" key="8">
    <source>
        <dbReference type="ARBA" id="ARBA00058284"/>
    </source>
</evidence>
<sequence length="186" mass="21859">MDNSPEAQEIIYHEKQMKELCALHALNNLFQNPKTFSKADLDEICINLSPQTWLNPHRSILGLGNYDINVIMTALQKKGFESNWFDRRKDPKCIDQQKVEGYILNIPSQFKIGKYVPTPIKRRHWLTVRNINGIYYNLDSKLDNPEHIGREEDLVEYLRDVLSDIDKELFVVTRIENSKSYFKENS</sequence>
<comment type="subcellular location">
    <subcellularLocation>
        <location evidence="2">Cytoplasm</location>
        <location evidence="2">Cytosol</location>
    </subcellularLocation>
</comment>
<dbReference type="OMA" id="QRNCEAV"/>
<evidence type="ECO:0000256" key="10">
    <source>
        <dbReference type="ARBA" id="ARBA00077222"/>
    </source>
</evidence>
<keyword evidence="5" id="KW-0645">Protease</keyword>
<organism evidence="13 14">
    <name type="scientific">Diaphorina citri</name>
    <name type="common">Asian citrus psyllid</name>
    <dbReference type="NCBI Taxonomy" id="121845"/>
    <lineage>
        <taxon>Eukaryota</taxon>
        <taxon>Metazoa</taxon>
        <taxon>Ecdysozoa</taxon>
        <taxon>Arthropoda</taxon>
        <taxon>Hexapoda</taxon>
        <taxon>Insecta</taxon>
        <taxon>Pterygota</taxon>
        <taxon>Neoptera</taxon>
        <taxon>Paraneoptera</taxon>
        <taxon>Hemiptera</taxon>
        <taxon>Sternorrhyncha</taxon>
        <taxon>Psylloidea</taxon>
        <taxon>Psyllidae</taxon>
        <taxon>Diaphorininae</taxon>
        <taxon>Diaphorina</taxon>
    </lineage>
</organism>
<feature type="active site" evidence="11">
    <location>
        <position position="21"/>
    </location>
</feature>
<keyword evidence="13" id="KW-1185">Reference proteome</keyword>
<dbReference type="OrthoDB" id="422700at2759"/>
<evidence type="ECO:0000256" key="6">
    <source>
        <dbReference type="ARBA" id="ARBA00022786"/>
    </source>
</evidence>
<dbReference type="PaxDb" id="121845-A0A3Q0IXQ2"/>
<feature type="active site" evidence="11">
    <location>
        <position position="124"/>
    </location>
</feature>
<evidence type="ECO:0000313" key="13">
    <source>
        <dbReference type="Proteomes" id="UP000079169"/>
    </source>
</evidence>
<dbReference type="STRING" id="121845.A0A3Q0IXQ2"/>
<dbReference type="Gene3D" id="3.90.70.40">
    <property type="match status" value="1"/>
</dbReference>
<dbReference type="RefSeq" id="XP_026679195.1">
    <property type="nucleotide sequence ID" value="XM_026823394.1"/>
</dbReference>
<dbReference type="SMART" id="SM01246">
    <property type="entry name" value="Josephin"/>
    <property type="match status" value="1"/>
</dbReference>
<dbReference type="EC" id="3.4.19.12" evidence="3"/>
<proteinExistence type="predicted"/>
<dbReference type="KEGG" id="dci:103508918"/>
<evidence type="ECO:0000256" key="7">
    <source>
        <dbReference type="ARBA" id="ARBA00022801"/>
    </source>
</evidence>
<dbReference type="GeneID" id="103508918"/>
<dbReference type="InterPro" id="IPR006155">
    <property type="entry name" value="Josephin"/>
</dbReference>
<evidence type="ECO:0000256" key="2">
    <source>
        <dbReference type="ARBA" id="ARBA00004514"/>
    </source>
</evidence>
<dbReference type="GO" id="GO:0016579">
    <property type="term" value="P:protein deubiquitination"/>
    <property type="evidence" value="ECO:0007669"/>
    <property type="project" value="InterPro"/>
</dbReference>
<dbReference type="PROSITE" id="PS50957">
    <property type="entry name" value="JOSEPHIN"/>
    <property type="match status" value="1"/>
</dbReference>
<evidence type="ECO:0000256" key="9">
    <source>
        <dbReference type="ARBA" id="ARBA00069892"/>
    </source>
</evidence>
<dbReference type="PANTHER" id="PTHR13291:SF0">
    <property type="entry name" value="JOSEPHIN-LIKE PROTEIN"/>
    <property type="match status" value="1"/>
</dbReference>
<accession>A0A3Q0IXQ2</accession>